<dbReference type="Pfam" id="PF00903">
    <property type="entry name" value="Glyoxalase"/>
    <property type="match status" value="1"/>
</dbReference>
<dbReference type="SUPFAM" id="SSF54593">
    <property type="entry name" value="Glyoxalase/Bleomycin resistance protein/Dihydroxybiphenyl dioxygenase"/>
    <property type="match status" value="1"/>
</dbReference>
<dbReference type="PANTHER" id="PTHR36113:SF1">
    <property type="entry name" value="GLYOXALASE_BLEOMYCIN RESISTANCE PROTEIN_DIOXYGENASE"/>
    <property type="match status" value="1"/>
</dbReference>
<proteinExistence type="predicted"/>
<dbReference type="AlphaFoldDB" id="A0A1F5ACP0"/>
<sequence>MRIEHVAIWTGDLERLKSFYTKYFNCIAGNKYRNESNDFESYFLSFDNSARLELMQRPSIPNNLNDPKIQHEGIIHIAISVGSKENVVEITEKLRSDEYTIVSEPQITGDGYFESCVLDSDGNRVEITA</sequence>
<dbReference type="InterPro" id="IPR051332">
    <property type="entry name" value="Fosfomycin_Res_Enzymes"/>
</dbReference>
<dbReference type="Gene3D" id="3.10.180.10">
    <property type="entry name" value="2,3-Dihydroxybiphenyl 1,2-Dioxygenase, domain 1"/>
    <property type="match status" value="1"/>
</dbReference>
<dbReference type="Proteomes" id="UP000177701">
    <property type="component" value="Unassembled WGS sequence"/>
</dbReference>
<dbReference type="InterPro" id="IPR029068">
    <property type="entry name" value="Glyas_Bleomycin-R_OHBP_Dase"/>
</dbReference>
<organism evidence="2 3">
    <name type="scientific">Candidatus Sediminicultor quintus</name>
    <dbReference type="NCBI Taxonomy" id="1797291"/>
    <lineage>
        <taxon>Bacteria</taxon>
        <taxon>Pseudomonadati</taxon>
        <taxon>Atribacterota</taxon>
        <taxon>Candidatus Phoenicimicrobiia</taxon>
        <taxon>Candidatus Pheonicimicrobiales</taxon>
        <taxon>Candidatus Phoenicimicrobiaceae</taxon>
        <taxon>Candidatus Sediminicultor</taxon>
    </lineage>
</organism>
<dbReference type="PROSITE" id="PS51819">
    <property type="entry name" value="VOC"/>
    <property type="match status" value="1"/>
</dbReference>
<name>A0A1F5ACP0_9BACT</name>
<feature type="domain" description="VOC" evidence="1">
    <location>
        <begin position="2"/>
        <end position="129"/>
    </location>
</feature>
<gene>
    <name evidence="2" type="ORF">A2V47_07540</name>
</gene>
<dbReference type="STRING" id="1797291.A2V47_07540"/>
<protein>
    <recommendedName>
        <fullName evidence="1">VOC domain-containing protein</fullName>
    </recommendedName>
</protein>
<reference evidence="2 3" key="1">
    <citation type="journal article" date="2016" name="Nat. Commun.">
        <title>Thousands of microbial genomes shed light on interconnected biogeochemical processes in an aquifer system.</title>
        <authorList>
            <person name="Anantharaman K."/>
            <person name="Brown C.T."/>
            <person name="Hug L.A."/>
            <person name="Sharon I."/>
            <person name="Castelle C.J."/>
            <person name="Probst A.J."/>
            <person name="Thomas B.C."/>
            <person name="Singh A."/>
            <person name="Wilkins M.J."/>
            <person name="Karaoz U."/>
            <person name="Brodie E.L."/>
            <person name="Williams K.H."/>
            <person name="Hubbard S.S."/>
            <person name="Banfield J.F."/>
        </authorList>
    </citation>
    <scope>NUCLEOTIDE SEQUENCE [LARGE SCALE GENOMIC DNA]</scope>
</reference>
<accession>A0A1F5ACP0</accession>
<comment type="caution">
    <text evidence="2">The sequence shown here is derived from an EMBL/GenBank/DDBJ whole genome shotgun (WGS) entry which is preliminary data.</text>
</comment>
<dbReference type="EMBL" id="MEYH01000050">
    <property type="protein sequence ID" value="OGD15684.1"/>
    <property type="molecule type" value="Genomic_DNA"/>
</dbReference>
<evidence type="ECO:0000313" key="3">
    <source>
        <dbReference type="Proteomes" id="UP000177701"/>
    </source>
</evidence>
<evidence type="ECO:0000259" key="1">
    <source>
        <dbReference type="PROSITE" id="PS51819"/>
    </source>
</evidence>
<dbReference type="PANTHER" id="PTHR36113">
    <property type="entry name" value="LYASE, PUTATIVE-RELATED-RELATED"/>
    <property type="match status" value="1"/>
</dbReference>
<evidence type="ECO:0000313" key="2">
    <source>
        <dbReference type="EMBL" id="OGD15684.1"/>
    </source>
</evidence>
<dbReference type="InterPro" id="IPR004360">
    <property type="entry name" value="Glyas_Fos-R_dOase_dom"/>
</dbReference>
<dbReference type="InterPro" id="IPR037523">
    <property type="entry name" value="VOC_core"/>
</dbReference>